<name>A0ABU9LXA4_9BACT</name>
<keyword evidence="6" id="KW-1185">Reference proteome</keyword>
<dbReference type="InterPro" id="IPR013320">
    <property type="entry name" value="ConA-like_dom_sf"/>
</dbReference>
<evidence type="ECO:0000313" key="6">
    <source>
        <dbReference type="Proteomes" id="UP001479606"/>
    </source>
</evidence>
<dbReference type="PROSITE" id="PS50853">
    <property type="entry name" value="FN3"/>
    <property type="match status" value="2"/>
</dbReference>
<dbReference type="Pfam" id="PF12733">
    <property type="entry name" value="Cadherin-like"/>
    <property type="match status" value="1"/>
</dbReference>
<proteinExistence type="predicted"/>
<dbReference type="PANTHER" id="PTHR42535">
    <property type="entry name" value="OOKINETE PROTEIN, PUTATIVE-RELATED"/>
    <property type="match status" value="1"/>
</dbReference>
<gene>
    <name evidence="5" type="ORF">AAFH49_13355</name>
</gene>
<feature type="domain" description="Fibronectin type-III" evidence="4">
    <location>
        <begin position="583"/>
        <end position="677"/>
    </location>
</feature>
<evidence type="ECO:0000256" key="3">
    <source>
        <dbReference type="SAM" id="SignalP"/>
    </source>
</evidence>
<dbReference type="RefSeq" id="WP_342298854.1">
    <property type="nucleotide sequence ID" value="NZ_JBCEVZ010000031.1"/>
</dbReference>
<dbReference type="InterPro" id="IPR003961">
    <property type="entry name" value="FN3_dom"/>
</dbReference>
<comment type="caution">
    <text evidence="5">The sequence shown here is derived from an EMBL/GenBank/DDBJ whole genome shotgun (WGS) entry which is preliminary data.</text>
</comment>
<evidence type="ECO:0000256" key="1">
    <source>
        <dbReference type="ARBA" id="ARBA00022729"/>
    </source>
</evidence>
<evidence type="ECO:0000313" key="5">
    <source>
        <dbReference type="EMBL" id="MEL5995200.1"/>
    </source>
</evidence>
<sequence length="2305" mass="235241">MIGNFTSGCARLALMWLWLVLLGTFPALAQVPPGNALSFSGTFCYVNTGTELPDYSNTYTVEAWVRTSSAPRYTAQFVNTSSNFWLGIYGFSSADAGKAVFNVGGQYLFSNTFINDGKWHHLAGVVGSNTTTIYVDGVAENSRGGGGTHYTNDPSLQLRLGNQSPDAYDFSLDEVRIWSVARSAAQVKAAFNNVLTLPQPGLEVYYTCERGTAGGNNAGVNTLPNIGSAAGYTGTLTGFALTGATSNWIESYALVQPTNLAATSNASGASLSVTWTAPPVGTITNYVLDCSTTADYSAGVTTLTPASGATSATINGRTVNTRYYLRLRADKTSVTGQGAYSRDGFSLRTPGGLTAPGNALAFDGTDDYVALPNTTPVPTGNGTYTLEAWIKPNAMGVMGIIGWGNWGTTNQVNALRLSPTGIINYWWGPDLIVTTPDLSGHWHHVAATFDGTTRTIYLDGVAVGSDTPGGHTVPSPSNLRIGCTNDPSSGANYEYFNGSIDEVRIWSVARSAAEIKAAYTNQPAVPQAGLVAAYDFDAGTASGANTTQTTLFDRTTNFQDGTLTNFALTSGNTTSNYVESYARVVPLATVSGVTTTSFTANWAAPLVGIVNGYALEVAPTSTFSSGATSFGVTAGTTSQAVSGLLPNRNYYYRLRADKTSVTGTGAYASGTVRTLSGLTPPGNALAFNGTNNYVTVAHNAAFNLTTTITLEGWVNTNSTAEQYITTKAEDSWYLALNGNNAAAGRASFLLNGPSAAGGWLYGRTNLADGRWHYVVGTYDGSTLRLYVDGVLDNSRAATGAVLTGTSAVAIGMRNGQAYWNGLLDEVRIWSVARTAAQVQAAYLNQPAAPQAGLVAAYNFDHGTNAGSNATFTTLTDQSGNGNDGTLTYFNLTNGNTTSNWVESYAGVVPALAAATGSTATGFTANWTAPAIGTVDNGYRLDVATNNTFTAPVAGSPFTVAGTSQAITGLDPAQTYYYRVRADKTSLTGTAANGLTSIRRPFAPLTPPGNALAFDGSSSNYVAVAPTPALDNLGLGSLTMEAWVYGTNLPAVNSIIRKSGDYNLVLLANGLLYAEVWPGGMGTSARPYATATTAIPASRWTHVAATWDGTALQLYVNGVAVAATSGTSPIATAEPLWLGRSAAYSQPFYGRLDEVRLYNAALTPAQVLADMTSTSAAVPASLLAYYNFDHGTAGGANTAYPTVANQAADAAHGTLTNFNLTSGNTTSNWVESYALLQPTGLAVSGRSGTGFTASFTGPTINGAAPAAGIVEGYVLDVATNNTFAAPVAGSPFALSGYNTTSQALTGLANGTDYYLRVRAEKATVTGQGLYTPTITTHIVGTDAKLANLVPSVGALSPVFAAATLAYTLYVPAGTTTYTLTPTASNGYTSITVNGAAVASGSASATLNTGSTATVVLTSEDLQTTTTYTVQTAVAPGYFRSVATGNWGTPATWEASYDGSTGWFAAPVAPTGSFVGTVNVRSGHVVTVAASTFTKTTTIENGGIVNTAAGAMLSIIGGATMTVNAGGVLSIGKLSGADGVTGTSLNSGTLSVAGTNALVVNGTLVLSTGTVTPASQGLSTTTTTVASGGRVVHYATAINVAMPLLTWSSGSTLELAGGILNQTYAVVNQTLQNLDVNLTGLPAGTATAVQPYLFMSTANMTVAGTLTVRSTGAGTLRLFNTPTGSLTLGTVDGSGNRTGGYVQQAGTSVIGSYGGSTGTGGTPITVQGRFLLNGGTFAAAQPNNGLPNTLRTTPLTVNGDFAVASGATFNLLTGTNGPVVNYTGGTVAINGSFSNAGTVSTGNMASTTQKLLFSKPGTAGTQTFDNSGTITGLVNAQVASGTTLDLGTQAFTGAGTFTIVAGGTVRLGSPDGISAGGTATGNVQSLGSRTLNGTLEYNGPAAQVTGTGLAAMTTSTSSLTINNAAGVTLSEATAIGGTLRLQQGVVTTTATNLLTLGTSATVTGTLDATATNTGRVAGPFQRWIGTSTGSRDFPVGLATVGRPATITYTTAPTAGGTLMAEFIASPAGSQGLPLTEGSITVNKTSGDGYWRFTAAAGLVDGTYTPTFTFTGIRGAADYTQLVLLKRANAAADWALVGAHVATTGSGTAPVLSRTGVSGFSDFTAGGDFNVNPLPVELVAFTARAQGTAVALSWRTATEKNSKAFEVERSADGTTFERIATVAAAGSSSARSYELLDNNLPTHQSTIYYRLKQVDQDGTFNYSPVRTVALTGAAAGLSLYPNPAHGGAATLIGARPGTTVTVVDALGRPVLSTPADATGTAALALPAGLPTGVYVVRAGNKALRLTVE</sequence>
<organism evidence="5 6">
    <name type="scientific">Hymenobacter segetis</name>
    <dbReference type="NCBI Taxonomy" id="2025509"/>
    <lineage>
        <taxon>Bacteria</taxon>
        <taxon>Pseudomonadati</taxon>
        <taxon>Bacteroidota</taxon>
        <taxon>Cytophagia</taxon>
        <taxon>Cytophagales</taxon>
        <taxon>Hymenobacteraceae</taxon>
        <taxon>Hymenobacter</taxon>
    </lineage>
</organism>
<feature type="chain" id="PRO_5046592089" evidence="3">
    <location>
        <begin position="30"/>
        <end position="2305"/>
    </location>
</feature>
<protein>
    <submittedName>
        <fullName evidence="5">LamG-like jellyroll fold domain-containing protein</fullName>
    </submittedName>
</protein>
<dbReference type="SUPFAM" id="SSF49265">
    <property type="entry name" value="Fibronectin type III"/>
    <property type="match status" value="3"/>
</dbReference>
<dbReference type="EMBL" id="JBCEVZ010000031">
    <property type="protein sequence ID" value="MEL5995200.1"/>
    <property type="molecule type" value="Genomic_DNA"/>
</dbReference>
<feature type="domain" description="Fibronectin type-III" evidence="4">
    <location>
        <begin position="256"/>
        <end position="352"/>
    </location>
</feature>
<dbReference type="SUPFAM" id="SSF49899">
    <property type="entry name" value="Concanavalin A-like lectins/glucanases"/>
    <property type="match status" value="4"/>
</dbReference>
<dbReference type="CDD" id="cd00063">
    <property type="entry name" value="FN3"/>
    <property type="match status" value="2"/>
</dbReference>
<keyword evidence="1 3" id="KW-0732">Signal</keyword>
<dbReference type="SMART" id="SM00560">
    <property type="entry name" value="LamGL"/>
    <property type="match status" value="4"/>
</dbReference>
<dbReference type="SMART" id="SM00060">
    <property type="entry name" value="FN3"/>
    <property type="match status" value="4"/>
</dbReference>
<dbReference type="PANTHER" id="PTHR42535:SF2">
    <property type="entry name" value="CHROMOSOME UNDETERMINED SCAFFOLD_146, WHOLE GENOME SHOTGUN SEQUENCE"/>
    <property type="match status" value="1"/>
</dbReference>
<dbReference type="Proteomes" id="UP001479606">
    <property type="component" value="Unassembled WGS sequence"/>
</dbReference>
<feature type="signal peptide" evidence="3">
    <location>
        <begin position="1"/>
        <end position="29"/>
    </location>
</feature>
<dbReference type="InterPro" id="IPR013783">
    <property type="entry name" value="Ig-like_fold"/>
</dbReference>
<dbReference type="Gene3D" id="2.60.40.10">
    <property type="entry name" value="Immunoglobulins"/>
    <property type="match status" value="5"/>
</dbReference>
<dbReference type="InterPro" id="IPR036116">
    <property type="entry name" value="FN3_sf"/>
</dbReference>
<dbReference type="Pfam" id="PF13385">
    <property type="entry name" value="Laminin_G_3"/>
    <property type="match status" value="4"/>
</dbReference>
<evidence type="ECO:0000256" key="2">
    <source>
        <dbReference type="ARBA" id="ARBA00023157"/>
    </source>
</evidence>
<dbReference type="InterPro" id="IPR025883">
    <property type="entry name" value="Cadherin-like_domain"/>
</dbReference>
<accession>A0ABU9LXA4</accession>
<keyword evidence="2" id="KW-1015">Disulfide bond</keyword>
<reference evidence="5 6" key="1">
    <citation type="journal article" date="2018" name="Arch. Microbiol.">
        <title>Hymenobacter segetis sp. nov., isolated from soil.</title>
        <authorList>
            <person name="Ten L.N."/>
            <person name="Lim S.J."/>
            <person name="Kim B.O."/>
            <person name="Kang I.K."/>
            <person name="Jung H.Y."/>
        </authorList>
    </citation>
    <scope>NUCLEOTIDE SEQUENCE [LARGE SCALE GENOMIC DNA]</scope>
    <source>
        <strain evidence="5 6">S7-3-11</strain>
    </source>
</reference>
<evidence type="ECO:0000259" key="4">
    <source>
        <dbReference type="PROSITE" id="PS50853"/>
    </source>
</evidence>
<dbReference type="Pfam" id="PF00041">
    <property type="entry name" value="fn3"/>
    <property type="match status" value="2"/>
</dbReference>
<dbReference type="InterPro" id="IPR006558">
    <property type="entry name" value="LamG-like"/>
</dbReference>
<dbReference type="Gene3D" id="2.60.120.200">
    <property type="match status" value="4"/>
</dbReference>